<comment type="caution">
    <text evidence="3">The sequence shown here is derived from an EMBL/GenBank/DDBJ whole genome shotgun (WGS) entry which is preliminary data.</text>
</comment>
<dbReference type="Pfam" id="PF19081">
    <property type="entry name" value="Ig_7"/>
    <property type="match status" value="1"/>
</dbReference>
<dbReference type="Gene3D" id="2.60.40.740">
    <property type="match status" value="1"/>
</dbReference>
<accession>A0A202C523</accession>
<dbReference type="Pfam" id="PF13585">
    <property type="entry name" value="CHU_C"/>
    <property type="match status" value="1"/>
</dbReference>
<dbReference type="InterPro" id="IPR049804">
    <property type="entry name" value="Choice_anch_L"/>
</dbReference>
<evidence type="ECO:0000313" key="3">
    <source>
        <dbReference type="EMBL" id="OVE58705.1"/>
    </source>
</evidence>
<evidence type="ECO:0000313" key="4">
    <source>
        <dbReference type="Proteomes" id="UP000196355"/>
    </source>
</evidence>
<feature type="chain" id="PRO_5013324132" evidence="1">
    <location>
        <begin position="25"/>
        <end position="786"/>
    </location>
</feature>
<dbReference type="EMBL" id="MVAG01000103">
    <property type="protein sequence ID" value="OVE58705.1"/>
    <property type="molecule type" value="Genomic_DNA"/>
</dbReference>
<dbReference type="NCBIfam" id="NF038133">
    <property type="entry name" value="choice_anch_L"/>
    <property type="match status" value="1"/>
</dbReference>
<dbReference type="InterPro" id="IPR013783">
    <property type="entry name" value="Ig-like_fold"/>
</dbReference>
<dbReference type="InterPro" id="IPR026341">
    <property type="entry name" value="T9SS_type_B"/>
</dbReference>
<name>A0A202C523_9FLAO</name>
<dbReference type="Proteomes" id="UP000196355">
    <property type="component" value="Unassembled WGS sequence"/>
</dbReference>
<feature type="domain" description="Ig-like" evidence="2">
    <location>
        <begin position="482"/>
        <end position="554"/>
    </location>
</feature>
<reference evidence="4" key="1">
    <citation type="submission" date="2017-02" db="EMBL/GenBank/DDBJ databases">
        <authorList>
            <person name="Tetz G."/>
            <person name="Tetz V."/>
        </authorList>
    </citation>
    <scope>NUCLEOTIDE SEQUENCE [LARGE SCALE GENOMIC DNA]</scope>
    <source>
        <strain evidence="4">VT16-26</strain>
    </source>
</reference>
<organism evidence="3 4">
    <name type="scientific">Chryseobacterium mucoviscidosis</name>
    <dbReference type="NCBI Taxonomy" id="1945581"/>
    <lineage>
        <taxon>Bacteria</taxon>
        <taxon>Pseudomonadati</taxon>
        <taxon>Bacteroidota</taxon>
        <taxon>Flavobacteriia</taxon>
        <taxon>Flavobacteriales</taxon>
        <taxon>Weeksellaceae</taxon>
        <taxon>Chryseobacterium group</taxon>
        <taxon>Chryseobacterium</taxon>
    </lineage>
</organism>
<dbReference type="Gene3D" id="2.60.40.10">
    <property type="entry name" value="Immunoglobulins"/>
    <property type="match status" value="1"/>
</dbReference>
<sequence length="786" mass="84102">MLNYRLKNYYFLLVLLLVSGSVFAQKASRKPIKEKHTNSSLKSGAFIDVNVASYAPSSYNIEQLVKNILITGGSSCAVANVTNVTVSPNQPATDPERAWGYFHKGTTAFPFTDGVVLVTGKARRAGNVLETGLGDTVPGSTVSDPDLVTAINPLAPLKDAVFIEFDFVPNNTQVKFNYIFASEEYTSDFPCGVYSDGFALLLKKVGDPTYTNMAILPGTAGPVSVTNIVPSGNGFSCGPINEAYFGGMNTSNIETNFNGRTIPLTATATVIPGQTYHFKMVLADASDSGFDSAVFLQGGSFDIGMTIVDGSGNPLTTVNMCDNTPQTLTAQIAAVPGMTFQWYKDGVAIAGATNATYIATSPGVYEVRTFVGGTNCQTATVTIVGGTTPPAQNATLKLCTTPSLATFNLNDATPQITTSTTAIVRYYVNQADAVAQNANYLTAAQMASYNGTDGQVLYVVVSNGAFCSKTVTLTLRKEATPVAQLTATKVRICLGESTTLTASNGATYQWTNLSGTGATQTVSPTQTTTYSVYAIGTQGCKSLQPASVTIEVVPAIKSTLSGGMICQGDVINLDAGAGPNYTYLWSNGATSQTISVGTPGTYSVTITNGVCSKVFTTQVIQAVIPEVINVNYNENGTMIITASNPSNGVLEYSVDNGLTWQNSNTFTNVPRNTVIAIRVRVKNTSCVGFLEYFTFVMQNVITPNGDNINDIIDFRIVNKNKDFKASIFDRYGREVYRESSLQPYWDGYFQGKRLNTSSYWYQVSFEDPASKKPVVKTGWILLKNFE</sequence>
<evidence type="ECO:0000259" key="2">
    <source>
        <dbReference type="Pfam" id="PF19081"/>
    </source>
</evidence>
<dbReference type="NCBIfam" id="TIGR04131">
    <property type="entry name" value="Bac_Flav_CTERM"/>
    <property type="match status" value="1"/>
</dbReference>
<dbReference type="RefSeq" id="WP_087708066.1">
    <property type="nucleotide sequence ID" value="NZ_MVAG01000103.1"/>
</dbReference>
<dbReference type="InterPro" id="IPR044023">
    <property type="entry name" value="Ig_7"/>
</dbReference>
<evidence type="ECO:0000256" key="1">
    <source>
        <dbReference type="SAM" id="SignalP"/>
    </source>
</evidence>
<proteinExistence type="predicted"/>
<feature type="signal peptide" evidence="1">
    <location>
        <begin position="1"/>
        <end position="24"/>
    </location>
</feature>
<keyword evidence="1" id="KW-0732">Signal</keyword>
<protein>
    <submittedName>
        <fullName evidence="3">Gliding motility protein</fullName>
    </submittedName>
</protein>
<keyword evidence="4" id="KW-1185">Reference proteome</keyword>
<dbReference type="AlphaFoldDB" id="A0A202C523"/>
<gene>
    <name evidence="3" type="ORF">B0E34_06760</name>
</gene>